<evidence type="ECO:0008006" key="3">
    <source>
        <dbReference type="Google" id="ProtNLM"/>
    </source>
</evidence>
<accession>A0ABU4D1F0</accession>
<name>A0ABU4D1F0_9NOCA</name>
<proteinExistence type="predicted"/>
<reference evidence="1 2" key="1">
    <citation type="submission" date="2023-10" db="EMBL/GenBank/DDBJ databases">
        <title>Development of a sustainable strategy for remediation of hydrocarbon-contaminated territories based on the waste exchange concept.</title>
        <authorList>
            <person name="Krivoruchko A."/>
        </authorList>
    </citation>
    <scope>NUCLEOTIDE SEQUENCE [LARGE SCALE GENOMIC DNA]</scope>
    <source>
        <strain evidence="1 2">IEGM 1327</strain>
    </source>
</reference>
<protein>
    <recommendedName>
        <fullName evidence="3">PE domain-containing protein</fullName>
    </recommendedName>
</protein>
<sequence length="98" mass="10462">MGELLAVDLGELRALGRTLADAASTMNRICVTATVIMPGSPIAADSEQSTRSTAEAYTRIALNVNEMSATCEWSATSYENVDEAFSSQLLRYEAGAPR</sequence>
<keyword evidence="2" id="KW-1185">Reference proteome</keyword>
<dbReference type="Proteomes" id="UP001186104">
    <property type="component" value="Unassembled WGS sequence"/>
</dbReference>
<dbReference type="EMBL" id="JAWLKF010000006">
    <property type="protein sequence ID" value="MDV6303545.1"/>
    <property type="molecule type" value="Genomic_DNA"/>
</dbReference>
<gene>
    <name evidence="1" type="ORF">R3P93_13345</name>
</gene>
<evidence type="ECO:0000313" key="2">
    <source>
        <dbReference type="Proteomes" id="UP001186104"/>
    </source>
</evidence>
<evidence type="ECO:0000313" key="1">
    <source>
        <dbReference type="EMBL" id="MDV6303545.1"/>
    </source>
</evidence>
<dbReference type="RefSeq" id="WP_317533210.1">
    <property type="nucleotide sequence ID" value="NZ_JAWLKF010000006.1"/>
</dbReference>
<comment type="caution">
    <text evidence="1">The sequence shown here is derived from an EMBL/GenBank/DDBJ whole genome shotgun (WGS) entry which is preliminary data.</text>
</comment>
<organism evidence="1 2">
    <name type="scientific">Rhodococcus cerastii</name>
    <dbReference type="NCBI Taxonomy" id="908616"/>
    <lineage>
        <taxon>Bacteria</taxon>
        <taxon>Bacillati</taxon>
        <taxon>Actinomycetota</taxon>
        <taxon>Actinomycetes</taxon>
        <taxon>Mycobacteriales</taxon>
        <taxon>Nocardiaceae</taxon>
        <taxon>Rhodococcus</taxon>
    </lineage>
</organism>